<dbReference type="EMBL" id="GL378344">
    <property type="protein sequence ID" value="EFJ47599.1"/>
    <property type="molecule type" value="Genomic_DNA"/>
</dbReference>
<dbReference type="STRING" id="3068.D8TY79"/>
<dbReference type="RefSeq" id="XP_002951423.1">
    <property type="nucleotide sequence ID" value="XM_002951377.1"/>
</dbReference>
<evidence type="ECO:0000256" key="3">
    <source>
        <dbReference type="SAM" id="MobiDB-lite"/>
    </source>
</evidence>
<feature type="compositionally biased region" description="Basic and acidic residues" evidence="3">
    <location>
        <begin position="986"/>
        <end position="995"/>
    </location>
</feature>
<keyword evidence="4" id="KW-0472">Membrane</keyword>
<dbReference type="AlphaFoldDB" id="D8TY79"/>
<dbReference type="OrthoDB" id="544850at2759"/>
<feature type="compositionally biased region" description="Low complexity" evidence="3">
    <location>
        <begin position="959"/>
        <end position="972"/>
    </location>
</feature>
<evidence type="ECO:0000256" key="4">
    <source>
        <dbReference type="SAM" id="Phobius"/>
    </source>
</evidence>
<dbReference type="InterPro" id="IPR001611">
    <property type="entry name" value="Leu-rich_rpt"/>
</dbReference>
<keyword evidence="4" id="KW-1133">Transmembrane helix</keyword>
<dbReference type="GeneID" id="9617099"/>
<evidence type="ECO:0000256" key="2">
    <source>
        <dbReference type="ARBA" id="ARBA00022729"/>
    </source>
</evidence>
<dbReference type="PANTHER" id="PTHR48060">
    <property type="entry name" value="DNA DAMAGE-REPAIR/TOLERATION PROTEIN DRT100"/>
    <property type="match status" value="1"/>
</dbReference>
<evidence type="ECO:0000256" key="1">
    <source>
        <dbReference type="ARBA" id="ARBA00004430"/>
    </source>
</evidence>
<protein>
    <submittedName>
        <fullName evidence="5">Uncharacterized protein</fullName>
    </submittedName>
</protein>
<dbReference type="GO" id="GO:0005930">
    <property type="term" value="C:axoneme"/>
    <property type="evidence" value="ECO:0007669"/>
    <property type="project" value="UniProtKB-SubCell"/>
</dbReference>
<dbReference type="Pfam" id="PF00560">
    <property type="entry name" value="LRR_1"/>
    <property type="match status" value="2"/>
</dbReference>
<feature type="region of interest" description="Disordered" evidence="3">
    <location>
        <begin position="959"/>
        <end position="995"/>
    </location>
</feature>
<proteinExistence type="predicted"/>
<feature type="compositionally biased region" description="Gly residues" evidence="3">
    <location>
        <begin position="881"/>
        <end position="898"/>
    </location>
</feature>
<dbReference type="InterPro" id="IPR053211">
    <property type="entry name" value="DNA_repair-toleration"/>
</dbReference>
<organism evidence="6">
    <name type="scientific">Volvox carteri f. nagariensis</name>
    <dbReference type="NCBI Taxonomy" id="3068"/>
    <lineage>
        <taxon>Eukaryota</taxon>
        <taxon>Viridiplantae</taxon>
        <taxon>Chlorophyta</taxon>
        <taxon>core chlorophytes</taxon>
        <taxon>Chlorophyceae</taxon>
        <taxon>CS clade</taxon>
        <taxon>Chlamydomonadales</taxon>
        <taxon>Volvocaceae</taxon>
        <taxon>Volvox</taxon>
    </lineage>
</organism>
<keyword evidence="2" id="KW-0732">Signal</keyword>
<keyword evidence="6" id="KW-1185">Reference proteome</keyword>
<reference evidence="5 6" key="1">
    <citation type="journal article" date="2010" name="Science">
        <title>Genomic analysis of organismal complexity in the multicellular green alga Volvox carteri.</title>
        <authorList>
            <person name="Prochnik S.E."/>
            <person name="Umen J."/>
            <person name="Nedelcu A.M."/>
            <person name="Hallmann A."/>
            <person name="Miller S.M."/>
            <person name="Nishii I."/>
            <person name="Ferris P."/>
            <person name="Kuo A."/>
            <person name="Mitros T."/>
            <person name="Fritz-Laylin L.K."/>
            <person name="Hellsten U."/>
            <person name="Chapman J."/>
            <person name="Simakov O."/>
            <person name="Rensing S.A."/>
            <person name="Terry A."/>
            <person name="Pangilinan J."/>
            <person name="Kapitonov V."/>
            <person name="Jurka J."/>
            <person name="Salamov A."/>
            <person name="Shapiro H."/>
            <person name="Schmutz J."/>
            <person name="Grimwood J."/>
            <person name="Lindquist E."/>
            <person name="Lucas S."/>
            <person name="Grigoriev I.V."/>
            <person name="Schmitt R."/>
            <person name="Kirk D."/>
            <person name="Rokhsar D.S."/>
        </authorList>
    </citation>
    <scope>NUCLEOTIDE SEQUENCE [LARGE SCALE GENOMIC DNA]</scope>
    <source>
        <strain evidence="6">f. Nagariensis / Eve</strain>
    </source>
</reference>
<keyword evidence="4" id="KW-0812">Transmembrane</keyword>
<feature type="compositionally biased region" description="Basic and acidic residues" evidence="3">
    <location>
        <begin position="834"/>
        <end position="846"/>
    </location>
</feature>
<sequence length="995" mass="104015">MYQGVTTTSTTVITLWQKGVIPGNLSDLIKYFVRRQLTPCFSPIAYRPPHFRLPLVSTSIVHVRIASNVEAAVSTQLQLITSGANVIFVHPSVVRDGSAGTTELSYAFQLTFPQQPIDLIRSIASSDLRLLIEPQNPLWAFYVRYTVLFHMSPRDTQLDRSDAIALAGGVGSCCNTTARQWPYGRVVNTCNRLAPPGDPSTFITGFCNRPEVLCSPSGRLLKLVLEDPLLNCSAGLNLRFEGDMGGRLASLANLGSLAWLDLSYTNLGSPRLMRPGGLAAVLAQPQLMWVMLPGVRLTGPLAAITTTTTTTTTAAGGGGGGGGGGRTACDVLAPAGRRVLVLSDNQLTGEVPDCLATHGSLEELRLDGNNLAQSAGLPSDWSAAGTLLDLDISSNPSLEGPLVRLPPSLARLNASWTALGGPLPAPLPASLLALDLKSAQLSGPLDDPAVSTPDSLPPALRILLLDNNLLSGSLSPTLPTNLIYLNCAGNQLSGPLLSGAAMWPASIMLLDLSINRFSGSLPAALARLPNLTLLNLSGNQLTGSVEPFLDQLSINNTLLYLDLSFNLFSGTLPASLDRLAVFDSNKFRTISRRLDISYNRFKGVVPSVMYEELFYLPCFDDNSGGGGAGDGSTGRFDGAGDDAGSCRYNLGDWLARDAPVSCRSMLPASLRNLTWEQRLTADLALTSSPYGYQEGGVGTVTASSGGVYGGSMGDDVAIVGGYYTIGASSIRSAGPLSAAEKQSTPAVVVFIPSPPSPGGGLVRSCPGSSFTRLWFVFPPGALSPSLCLALVPGRDRWHIATLVLAALTSCAVVLVAAWVGLAWASRALATRRMRREEVRRREERISWRVPGEAPRGGEPQRQQQQAEQEQGGQQQQQDGALGPGTGGGSGGGGGGGGGGDDRGDNTGHVGLMLAVAPGDDAALAVELDGVFGQQPPAATVAAATAPTSETAPVAVAAASTAAQEPRTAAVPTPAHPPRAPCPDASRSPEERLWPF</sequence>
<dbReference type="Gene3D" id="3.80.10.10">
    <property type="entry name" value="Ribonuclease Inhibitor"/>
    <property type="match status" value="1"/>
</dbReference>
<feature type="region of interest" description="Disordered" evidence="3">
    <location>
        <begin position="832"/>
        <end position="910"/>
    </location>
</feature>
<dbReference type="SUPFAM" id="SSF52058">
    <property type="entry name" value="L domain-like"/>
    <property type="match status" value="1"/>
</dbReference>
<feature type="transmembrane region" description="Helical" evidence="4">
    <location>
        <begin position="797"/>
        <end position="824"/>
    </location>
</feature>
<dbReference type="Proteomes" id="UP000001058">
    <property type="component" value="Unassembled WGS sequence"/>
</dbReference>
<comment type="subcellular location">
    <subcellularLocation>
        <location evidence="1">Cytoplasm</location>
        <location evidence="1">Cytoskeleton</location>
        <location evidence="1">Cilium axoneme</location>
    </subcellularLocation>
</comment>
<accession>D8TY79</accession>
<dbReference type="InterPro" id="IPR032675">
    <property type="entry name" value="LRR_dom_sf"/>
</dbReference>
<dbReference type="InParanoid" id="D8TY79"/>
<evidence type="ECO:0000313" key="5">
    <source>
        <dbReference type="EMBL" id="EFJ47599.1"/>
    </source>
</evidence>
<gene>
    <name evidence="5" type="ORF">VOLCADRAFT_91888</name>
</gene>
<dbReference type="PANTHER" id="PTHR48060:SF7">
    <property type="entry name" value="DNA DAMAGE-REPAIR_TOLERATION PROTEIN DRT100"/>
    <property type="match status" value="1"/>
</dbReference>
<dbReference type="KEGG" id="vcn:VOLCADRAFT_91888"/>
<feature type="compositionally biased region" description="Low complexity" evidence="3">
    <location>
        <begin position="856"/>
        <end position="880"/>
    </location>
</feature>
<evidence type="ECO:0000313" key="6">
    <source>
        <dbReference type="Proteomes" id="UP000001058"/>
    </source>
</evidence>
<name>D8TY79_VOLCA</name>